<keyword evidence="1" id="KW-0812">Transmembrane</keyword>
<sequence length="148" mass="16914">MNIKKLILSVVSIMAIVILISSWNGFGRASLVANQMGKAKFGDFILHIRVEEVNEEIKVFRSLQYMGEDPIEIKHQTPLISISLGRRNHDFTGSNVKEEMKHGDSYYPQKAKIITIPKKGKYTLYCLASFQVEGKDKKIEHSEELIFQ</sequence>
<keyword evidence="1" id="KW-1133">Transmembrane helix</keyword>
<reference evidence="2 3" key="1">
    <citation type="submission" date="2017-07" db="EMBL/GenBank/DDBJ databases">
        <title>Virgibacillus sp. LM2416.</title>
        <authorList>
            <person name="Tak E.J."/>
            <person name="Bae J.-W."/>
        </authorList>
    </citation>
    <scope>NUCLEOTIDE SEQUENCE [LARGE SCALE GENOMIC DNA]</scope>
    <source>
        <strain evidence="2 3">LM2416</strain>
    </source>
</reference>
<protein>
    <submittedName>
        <fullName evidence="2">Uncharacterized protein</fullName>
    </submittedName>
</protein>
<evidence type="ECO:0000313" key="3">
    <source>
        <dbReference type="Proteomes" id="UP000198312"/>
    </source>
</evidence>
<keyword evidence="3" id="KW-1185">Reference proteome</keyword>
<dbReference type="Proteomes" id="UP000198312">
    <property type="component" value="Chromosome"/>
</dbReference>
<dbReference type="RefSeq" id="WP_089062929.1">
    <property type="nucleotide sequence ID" value="NZ_CP022315.1"/>
</dbReference>
<evidence type="ECO:0000256" key="1">
    <source>
        <dbReference type="SAM" id="Phobius"/>
    </source>
</evidence>
<proteinExistence type="predicted"/>
<dbReference type="OrthoDB" id="2969671at2"/>
<feature type="transmembrane region" description="Helical" evidence="1">
    <location>
        <begin position="6"/>
        <end position="26"/>
    </location>
</feature>
<keyword evidence="1" id="KW-0472">Membrane</keyword>
<name>A0A220U6E9_9BACI</name>
<organism evidence="2 3">
    <name type="scientific">Virgibacillus phasianinus</name>
    <dbReference type="NCBI Taxonomy" id="2017483"/>
    <lineage>
        <taxon>Bacteria</taxon>
        <taxon>Bacillati</taxon>
        <taxon>Bacillota</taxon>
        <taxon>Bacilli</taxon>
        <taxon>Bacillales</taxon>
        <taxon>Bacillaceae</taxon>
        <taxon>Virgibacillus</taxon>
    </lineage>
</organism>
<accession>A0A220U6E9</accession>
<dbReference type="EMBL" id="CP022315">
    <property type="protein sequence ID" value="ASK63670.1"/>
    <property type="molecule type" value="Genomic_DNA"/>
</dbReference>
<dbReference type="KEGG" id="vil:CFK37_16645"/>
<gene>
    <name evidence="2" type="ORF">CFK37_16645</name>
</gene>
<dbReference type="AlphaFoldDB" id="A0A220U6E9"/>
<evidence type="ECO:0000313" key="2">
    <source>
        <dbReference type="EMBL" id="ASK63670.1"/>
    </source>
</evidence>